<proteinExistence type="predicted"/>
<dbReference type="PANTHER" id="PTHR30399">
    <property type="entry name" value="UNCHARACTERIZED PROTEIN YGJP"/>
    <property type="match status" value="1"/>
</dbReference>
<keyword evidence="2" id="KW-0482">Metalloprotease</keyword>
<dbReference type="PANTHER" id="PTHR30399:SF1">
    <property type="entry name" value="UTP PYROPHOSPHATASE"/>
    <property type="match status" value="1"/>
</dbReference>
<accession>A0ABN1AH05</accession>
<keyword evidence="2" id="KW-0378">Hydrolase</keyword>
<keyword evidence="3" id="KW-1185">Reference proteome</keyword>
<dbReference type="Gene3D" id="3.30.2010.10">
    <property type="entry name" value="Metalloproteases ('zincins'), catalytic domain"/>
    <property type="match status" value="1"/>
</dbReference>
<reference evidence="2 3" key="1">
    <citation type="journal article" date="2019" name="Int. J. Syst. Evol. Microbiol.">
        <title>The Global Catalogue of Microorganisms (GCM) 10K type strain sequencing project: providing services to taxonomists for standard genome sequencing and annotation.</title>
        <authorList>
            <consortium name="The Broad Institute Genomics Platform"/>
            <consortium name="The Broad Institute Genome Sequencing Center for Infectious Disease"/>
            <person name="Wu L."/>
            <person name="Ma J."/>
        </authorList>
    </citation>
    <scope>NUCLEOTIDE SEQUENCE [LARGE SCALE GENOMIC DNA]</scope>
    <source>
        <strain evidence="2 3">JCM 14162</strain>
    </source>
</reference>
<evidence type="ECO:0000313" key="2">
    <source>
        <dbReference type="EMBL" id="GAA0476229.1"/>
    </source>
</evidence>
<dbReference type="InterPro" id="IPR053136">
    <property type="entry name" value="UTP_pyrophosphatase-like"/>
</dbReference>
<dbReference type="InterPro" id="IPR002725">
    <property type="entry name" value="YgjP-like_metallopeptidase"/>
</dbReference>
<protein>
    <submittedName>
        <fullName evidence="2">SprT family zinc-dependent metalloprotease</fullName>
    </submittedName>
</protein>
<evidence type="ECO:0000313" key="3">
    <source>
        <dbReference type="Proteomes" id="UP001500713"/>
    </source>
</evidence>
<dbReference type="GO" id="GO:0008237">
    <property type="term" value="F:metallopeptidase activity"/>
    <property type="evidence" value="ECO:0007669"/>
    <property type="project" value="UniProtKB-KW"/>
</dbReference>
<dbReference type="CDD" id="cd07344">
    <property type="entry name" value="M48_yhfN_like"/>
    <property type="match status" value="1"/>
</dbReference>
<comment type="caution">
    <text evidence="2">The sequence shown here is derived from an EMBL/GenBank/DDBJ whole genome shotgun (WGS) entry which is preliminary data.</text>
</comment>
<evidence type="ECO:0000259" key="1">
    <source>
        <dbReference type="Pfam" id="PF01863"/>
    </source>
</evidence>
<dbReference type="Proteomes" id="UP001500713">
    <property type="component" value="Unassembled WGS sequence"/>
</dbReference>
<dbReference type="RefSeq" id="WP_229954914.1">
    <property type="nucleotide sequence ID" value="NZ_BAAAEM010000002.1"/>
</dbReference>
<keyword evidence="2" id="KW-0645">Protease</keyword>
<gene>
    <name evidence="2" type="ORF">GCM10009096_17490</name>
</gene>
<sequence length="247" mass="27903">MNRSSARSVATDQDEVEIELDGEYYPLRVRKLAQSRSIAVSADTVKGEVRLTMPLHANTAHALRFAQSKSDWLAERFAEALPPVPIVNGTELAFAGESHIVRWSRDFSRKPQKVDGEIQVGGPEDRIEARVINWMKDQARTLYADDLAYYCGRAETDLPALSIGDARRRWGSCSGRKAIRLSWRLVMAPPMVRRSVVAHEVAHLRHMNHSPTFYALLDDIFEGERRDADRWLKQHGPALHLIGAPAR</sequence>
<dbReference type="EMBL" id="BAAAEM010000002">
    <property type="protein sequence ID" value="GAA0476229.1"/>
    <property type="molecule type" value="Genomic_DNA"/>
</dbReference>
<dbReference type="Pfam" id="PF01863">
    <property type="entry name" value="YgjP-like"/>
    <property type="match status" value="1"/>
</dbReference>
<name>A0ABN1AH05_9SPHN</name>
<feature type="domain" description="YgjP-like metallopeptidase" evidence="1">
    <location>
        <begin position="46"/>
        <end position="235"/>
    </location>
</feature>
<organism evidence="2 3">
    <name type="scientific">Parasphingorhabdus litoris</name>
    <dbReference type="NCBI Taxonomy" id="394733"/>
    <lineage>
        <taxon>Bacteria</taxon>
        <taxon>Pseudomonadati</taxon>
        <taxon>Pseudomonadota</taxon>
        <taxon>Alphaproteobacteria</taxon>
        <taxon>Sphingomonadales</taxon>
        <taxon>Sphingomonadaceae</taxon>
        <taxon>Parasphingorhabdus</taxon>
    </lineage>
</organism>